<gene>
    <name evidence="4" type="ORF">D3273_12305</name>
</gene>
<protein>
    <recommendedName>
        <fullName evidence="2">Biotin transporter</fullName>
    </recommendedName>
</protein>
<evidence type="ECO:0000256" key="2">
    <source>
        <dbReference type="PIRNR" id="PIRNR016661"/>
    </source>
</evidence>
<evidence type="ECO:0000256" key="1">
    <source>
        <dbReference type="ARBA" id="ARBA00010692"/>
    </source>
</evidence>
<keyword evidence="2" id="KW-1003">Cell membrane</keyword>
<dbReference type="OrthoDB" id="9803495at2"/>
<keyword evidence="2" id="KW-0813">Transport</keyword>
<keyword evidence="3" id="KW-0812">Transmembrane</keyword>
<organism evidence="4 5">
    <name type="scientific">Lichenibacterium minor</name>
    <dbReference type="NCBI Taxonomy" id="2316528"/>
    <lineage>
        <taxon>Bacteria</taxon>
        <taxon>Pseudomonadati</taxon>
        <taxon>Pseudomonadota</taxon>
        <taxon>Alphaproteobacteria</taxon>
        <taxon>Hyphomicrobiales</taxon>
        <taxon>Lichenihabitantaceae</taxon>
        <taxon>Lichenibacterium</taxon>
    </lineage>
</organism>
<keyword evidence="3" id="KW-1133">Transmembrane helix</keyword>
<comment type="similarity">
    <text evidence="1 2">Belongs to the BioY family.</text>
</comment>
<dbReference type="PANTHER" id="PTHR34295:SF1">
    <property type="entry name" value="BIOTIN TRANSPORTER BIOY"/>
    <property type="match status" value="1"/>
</dbReference>
<dbReference type="Gene3D" id="1.10.1760.20">
    <property type="match status" value="1"/>
</dbReference>
<dbReference type="EMBL" id="QYBB01000012">
    <property type="protein sequence ID" value="RYC31655.1"/>
    <property type="molecule type" value="Genomic_DNA"/>
</dbReference>
<feature type="transmembrane region" description="Helical" evidence="3">
    <location>
        <begin position="63"/>
        <end position="86"/>
    </location>
</feature>
<dbReference type="GO" id="GO:0005886">
    <property type="term" value="C:plasma membrane"/>
    <property type="evidence" value="ECO:0007669"/>
    <property type="project" value="UniProtKB-SubCell"/>
</dbReference>
<reference evidence="4 5" key="2">
    <citation type="submission" date="2019-02" db="EMBL/GenBank/DDBJ databases">
        <title>'Lichenibacterium ramalinii' gen. nov. sp. nov., 'Lichenibacterium minor' gen. nov. sp. nov.</title>
        <authorList>
            <person name="Pankratov T."/>
        </authorList>
    </citation>
    <scope>NUCLEOTIDE SEQUENCE [LARGE SCALE GENOMIC DNA]</scope>
    <source>
        <strain evidence="4 5">RmlP026</strain>
    </source>
</reference>
<dbReference type="GO" id="GO:0015225">
    <property type="term" value="F:biotin transmembrane transporter activity"/>
    <property type="evidence" value="ECO:0007669"/>
    <property type="project" value="UniProtKB-UniRule"/>
</dbReference>
<accession>A0A4Q2U9T6</accession>
<comment type="caution">
    <text evidence="4">The sequence shown here is derived from an EMBL/GenBank/DDBJ whole genome shotgun (WGS) entry which is preliminary data.</text>
</comment>
<dbReference type="AlphaFoldDB" id="A0A4Q2U9T6"/>
<dbReference type="RefSeq" id="WP_129226929.1">
    <property type="nucleotide sequence ID" value="NZ_QYBB01000012.1"/>
</dbReference>
<evidence type="ECO:0000313" key="5">
    <source>
        <dbReference type="Proteomes" id="UP000290759"/>
    </source>
</evidence>
<name>A0A4Q2U9T6_9HYPH</name>
<evidence type="ECO:0000256" key="3">
    <source>
        <dbReference type="SAM" id="Phobius"/>
    </source>
</evidence>
<keyword evidence="5" id="KW-1185">Reference proteome</keyword>
<dbReference type="Pfam" id="PF02632">
    <property type="entry name" value="BioY"/>
    <property type="match status" value="1"/>
</dbReference>
<evidence type="ECO:0000313" key="4">
    <source>
        <dbReference type="EMBL" id="RYC31655.1"/>
    </source>
</evidence>
<dbReference type="InterPro" id="IPR003784">
    <property type="entry name" value="BioY"/>
</dbReference>
<feature type="transmembrane region" description="Helical" evidence="3">
    <location>
        <begin position="29"/>
        <end position="51"/>
    </location>
</feature>
<keyword evidence="2 3" id="KW-0472">Membrane</keyword>
<reference evidence="4 5" key="1">
    <citation type="submission" date="2018-12" db="EMBL/GenBank/DDBJ databases">
        <authorList>
            <person name="Grouzdev D.S."/>
            <person name="Krutkina M.S."/>
        </authorList>
    </citation>
    <scope>NUCLEOTIDE SEQUENCE [LARGE SCALE GENOMIC DNA]</scope>
    <source>
        <strain evidence="4 5">RmlP026</strain>
    </source>
</reference>
<sequence length="202" mass="20655">MTDIRIRLPAHPTLAGAVWPEQASLGLRVARASLLALVGSAVMALSAKLSVPFFPVPVTMQSLAVLLIAAAFGSRLGAATMALYLVEGALGLPVFAGTPAHGIGLPYMMGSTGGYLLGYVPAAFAVGFLAERGADRSVPQLLGAMTLGHIVLFAAGYAWLAHLVGAEAAWTAGVLPFVVGTVVKTLLGALLVPSVWGLVGRR</sequence>
<proteinExistence type="inferred from homology"/>
<feature type="transmembrane region" description="Helical" evidence="3">
    <location>
        <begin position="174"/>
        <end position="199"/>
    </location>
</feature>
<feature type="transmembrane region" description="Helical" evidence="3">
    <location>
        <begin position="106"/>
        <end position="129"/>
    </location>
</feature>
<dbReference type="Proteomes" id="UP000290759">
    <property type="component" value="Unassembled WGS sequence"/>
</dbReference>
<feature type="transmembrane region" description="Helical" evidence="3">
    <location>
        <begin position="141"/>
        <end position="162"/>
    </location>
</feature>
<comment type="subcellular location">
    <subcellularLocation>
        <location evidence="2">Cell membrane</location>
        <topology evidence="2">Multi-pass membrane protein</topology>
    </subcellularLocation>
</comment>
<dbReference type="PIRSF" id="PIRSF016661">
    <property type="entry name" value="BioY"/>
    <property type="match status" value="1"/>
</dbReference>
<dbReference type="PANTHER" id="PTHR34295">
    <property type="entry name" value="BIOTIN TRANSPORTER BIOY"/>
    <property type="match status" value="1"/>
</dbReference>